<comment type="caution">
    <text evidence="1">The sequence shown here is derived from an EMBL/GenBank/DDBJ whole genome shotgun (WGS) entry which is preliminary data.</text>
</comment>
<sequence>MKAQRDKSFSAPSISEHFDCFSGHYTETSSRDTSNSAQPSNSNGTSSPDEGPNSTYSGGSAMSLTNITHAQPNRPIELNQYNKRPHFESLLKNKPKEGTIDSSLEATTDNMDLLALGMIRLFLRYGTESESSPSSDSPSNSARGSSETSSEFSCEKIKHELITTLRDSMPLGYLQDLCKRNDFPAVRWFPCTYPRCFNLYLSKGSQRRHTYSHTGERPYSCQFPGCDKSYSASDRLAEHMHSHTNQRPFRCSAPGCSKAYNDPKTLREHKRTHGEKTFLCTVPACSKSFHQAAGPFMEVEEQDSSSTMSAPVFSHRSLLNNSTDSHFSGPTLDKPSMIGYLLPEFSSYPATLLFGFKFLLIFCQSQVLIPCSFSPV</sequence>
<dbReference type="EMBL" id="QTSX02000001">
    <property type="protein sequence ID" value="KAJ9090622.1"/>
    <property type="molecule type" value="Genomic_DNA"/>
</dbReference>
<proteinExistence type="predicted"/>
<protein>
    <submittedName>
        <fullName evidence="1">Uncharacterized protein</fullName>
    </submittedName>
</protein>
<name>A0ACC2UUL3_9FUNG</name>
<dbReference type="Proteomes" id="UP001165960">
    <property type="component" value="Unassembled WGS sequence"/>
</dbReference>
<accession>A0ACC2UUL3</accession>
<evidence type="ECO:0000313" key="1">
    <source>
        <dbReference type="EMBL" id="KAJ9090622.1"/>
    </source>
</evidence>
<gene>
    <name evidence="1" type="ORF">DSO57_1000473</name>
</gene>
<keyword evidence="2" id="KW-1185">Reference proteome</keyword>
<organism evidence="1 2">
    <name type="scientific">Entomophthora muscae</name>
    <dbReference type="NCBI Taxonomy" id="34485"/>
    <lineage>
        <taxon>Eukaryota</taxon>
        <taxon>Fungi</taxon>
        <taxon>Fungi incertae sedis</taxon>
        <taxon>Zoopagomycota</taxon>
        <taxon>Entomophthoromycotina</taxon>
        <taxon>Entomophthoromycetes</taxon>
        <taxon>Entomophthorales</taxon>
        <taxon>Entomophthoraceae</taxon>
        <taxon>Entomophthora</taxon>
    </lineage>
</organism>
<evidence type="ECO:0000313" key="2">
    <source>
        <dbReference type="Proteomes" id="UP001165960"/>
    </source>
</evidence>
<reference evidence="1" key="1">
    <citation type="submission" date="2022-04" db="EMBL/GenBank/DDBJ databases">
        <title>Genome of the entomopathogenic fungus Entomophthora muscae.</title>
        <authorList>
            <person name="Elya C."/>
            <person name="Lovett B.R."/>
            <person name="Lee E."/>
            <person name="Macias A.M."/>
            <person name="Hajek A.E."/>
            <person name="De Bivort B.L."/>
            <person name="Kasson M.T."/>
            <person name="De Fine Licht H.H."/>
            <person name="Stajich J.E."/>
        </authorList>
    </citation>
    <scope>NUCLEOTIDE SEQUENCE</scope>
    <source>
        <strain evidence="1">Berkeley</strain>
    </source>
</reference>